<proteinExistence type="predicted"/>
<accession>A0ABW6PQ35</accession>
<name>A0ABW6PQ35_9NOCA</name>
<evidence type="ECO:0000313" key="2">
    <source>
        <dbReference type="Proteomes" id="UP001601444"/>
    </source>
</evidence>
<comment type="caution">
    <text evidence="1">The sequence shown here is derived from an EMBL/GenBank/DDBJ whole genome shotgun (WGS) entry which is preliminary data.</text>
</comment>
<dbReference type="RefSeq" id="WP_387701049.1">
    <property type="nucleotide sequence ID" value="NZ_JBIAMX010000009.1"/>
</dbReference>
<dbReference type="SUPFAM" id="SSF53213">
    <property type="entry name" value="LigB-like"/>
    <property type="match status" value="1"/>
</dbReference>
<dbReference type="Gene3D" id="3.40.830.10">
    <property type="entry name" value="LigB-like"/>
    <property type="match status" value="1"/>
</dbReference>
<protein>
    <submittedName>
        <fullName evidence="1">Uncharacterized protein</fullName>
    </submittedName>
</protein>
<dbReference type="Proteomes" id="UP001601444">
    <property type="component" value="Unassembled WGS sequence"/>
</dbReference>
<evidence type="ECO:0000313" key="1">
    <source>
        <dbReference type="EMBL" id="MFF0544516.1"/>
    </source>
</evidence>
<sequence length="256" mass="25779">MFCVAALVPSPPMLVPALCGHAAAPDTASGEEPAVLRAAVLAAGAELASAAADWTVIGADTRAADYGPETVGTFAGFGADLRVTLSEGVSAAAAADARLPLPVLVAGWLREQVAPAARVRAHVLAHDTEPERAVAAGRALRARLDAAPGPRAVLVVADGAATLTLAAPGYLDERAVAFQAGLDAALRAGDRSALSALDPDLCTDLWAPARPAHQALAGLFAADPADPAVRTLYQDAPYGVGYDVSVWRPATAAVSG</sequence>
<organism evidence="1 2">
    <name type="scientific">Nocardia thailandica</name>
    <dbReference type="NCBI Taxonomy" id="257275"/>
    <lineage>
        <taxon>Bacteria</taxon>
        <taxon>Bacillati</taxon>
        <taxon>Actinomycetota</taxon>
        <taxon>Actinomycetes</taxon>
        <taxon>Mycobacteriales</taxon>
        <taxon>Nocardiaceae</taxon>
        <taxon>Nocardia</taxon>
    </lineage>
</organism>
<gene>
    <name evidence="1" type="ORF">ACFYTF_16930</name>
</gene>
<reference evidence="1 2" key="1">
    <citation type="submission" date="2024-10" db="EMBL/GenBank/DDBJ databases">
        <title>The Natural Products Discovery Center: Release of the First 8490 Sequenced Strains for Exploring Actinobacteria Biosynthetic Diversity.</title>
        <authorList>
            <person name="Kalkreuter E."/>
            <person name="Kautsar S.A."/>
            <person name="Yang D."/>
            <person name="Bader C.D."/>
            <person name="Teijaro C.N."/>
            <person name="Fluegel L."/>
            <person name="Davis C.M."/>
            <person name="Simpson J.R."/>
            <person name="Lauterbach L."/>
            <person name="Steele A.D."/>
            <person name="Gui C."/>
            <person name="Meng S."/>
            <person name="Li G."/>
            <person name="Viehrig K."/>
            <person name="Ye F."/>
            <person name="Su P."/>
            <person name="Kiefer A.F."/>
            <person name="Nichols A."/>
            <person name="Cepeda A.J."/>
            <person name="Yan W."/>
            <person name="Fan B."/>
            <person name="Jiang Y."/>
            <person name="Adhikari A."/>
            <person name="Zheng C.-J."/>
            <person name="Schuster L."/>
            <person name="Cowan T.M."/>
            <person name="Smanski M.J."/>
            <person name="Chevrette M.G."/>
            <person name="De Carvalho L.P.S."/>
            <person name="Shen B."/>
        </authorList>
    </citation>
    <scope>NUCLEOTIDE SEQUENCE [LARGE SCALE GENOMIC DNA]</scope>
    <source>
        <strain evidence="1 2">NPDC004045</strain>
    </source>
</reference>
<keyword evidence="2" id="KW-1185">Reference proteome</keyword>
<dbReference type="EMBL" id="JBIAMX010000009">
    <property type="protein sequence ID" value="MFF0544516.1"/>
    <property type="molecule type" value="Genomic_DNA"/>
</dbReference>